<dbReference type="Pfam" id="PF04616">
    <property type="entry name" value="Glyco_hydro_43"/>
    <property type="match status" value="1"/>
</dbReference>
<evidence type="ECO:0000313" key="7">
    <source>
        <dbReference type="Proteomes" id="UP001565200"/>
    </source>
</evidence>
<dbReference type="EMBL" id="JBCLPP010000011">
    <property type="protein sequence ID" value="MEY8245007.1"/>
    <property type="molecule type" value="Genomic_DNA"/>
</dbReference>
<protein>
    <submittedName>
        <fullName evidence="6">Arabinan endo-1,5-alpha-L-arabinosidase</fullName>
    </submittedName>
</protein>
<keyword evidence="3 5" id="KW-0378">Hydrolase</keyword>
<dbReference type="InterPro" id="IPR023296">
    <property type="entry name" value="Glyco_hydro_beta-prop_sf"/>
</dbReference>
<evidence type="ECO:0000256" key="5">
    <source>
        <dbReference type="PIRNR" id="PIRNR026534"/>
    </source>
</evidence>
<accession>A0ABV4CVG3</accession>
<keyword evidence="7" id="KW-1185">Reference proteome</keyword>
<comment type="pathway">
    <text evidence="1 5">Glycan metabolism; L-arabinan degradation.</text>
</comment>
<evidence type="ECO:0000256" key="1">
    <source>
        <dbReference type="ARBA" id="ARBA00004834"/>
    </source>
</evidence>
<dbReference type="InterPro" id="IPR016840">
    <property type="entry name" value="Glyco_hydro_43_endo_a_Ara-ase"/>
</dbReference>
<reference evidence="6 7" key="1">
    <citation type="submission" date="2024-03" db="EMBL/GenBank/DDBJ databases">
        <title>Mouse gut bacterial collection (mGBC) of GemPharmatech.</title>
        <authorList>
            <person name="He Y."/>
            <person name="Dong L."/>
            <person name="Wu D."/>
            <person name="Gao X."/>
            <person name="Lin Z."/>
        </authorList>
    </citation>
    <scope>NUCLEOTIDE SEQUENCE [LARGE SCALE GENOMIC DNA]</scope>
    <source>
        <strain evidence="6 7">54-13</strain>
    </source>
</reference>
<organism evidence="6 7">
    <name type="scientific">Heminiphilus faecis</name>
    <dbReference type="NCBI Taxonomy" id="2601703"/>
    <lineage>
        <taxon>Bacteria</taxon>
        <taxon>Pseudomonadati</taxon>
        <taxon>Bacteroidota</taxon>
        <taxon>Bacteroidia</taxon>
        <taxon>Bacteroidales</taxon>
        <taxon>Muribaculaceae</taxon>
        <taxon>Heminiphilus</taxon>
    </lineage>
</organism>
<dbReference type="SUPFAM" id="SSF75005">
    <property type="entry name" value="Arabinanase/levansucrase/invertase"/>
    <property type="match status" value="1"/>
</dbReference>
<gene>
    <name evidence="6" type="ORF">AAK873_05170</name>
</gene>
<comment type="similarity">
    <text evidence="2 5">Belongs to the glycosyl hydrolase 43 family.</text>
</comment>
<dbReference type="Gene3D" id="2.115.10.20">
    <property type="entry name" value="Glycosyl hydrolase domain, family 43"/>
    <property type="match status" value="1"/>
</dbReference>
<dbReference type="PANTHER" id="PTHR43301">
    <property type="entry name" value="ARABINAN ENDO-1,5-ALPHA-L-ARABINOSIDASE"/>
    <property type="match status" value="1"/>
</dbReference>
<evidence type="ECO:0000256" key="3">
    <source>
        <dbReference type="ARBA" id="ARBA00022801"/>
    </source>
</evidence>
<evidence type="ECO:0000256" key="2">
    <source>
        <dbReference type="ARBA" id="ARBA00009865"/>
    </source>
</evidence>
<keyword evidence="4 5" id="KW-0326">Glycosidase</keyword>
<proteinExistence type="inferred from homology"/>
<dbReference type="PANTHER" id="PTHR43301:SF3">
    <property type="entry name" value="ARABINAN ENDO-1,5-ALPHA-L-ARABINOSIDASE A-RELATED"/>
    <property type="match status" value="1"/>
</dbReference>
<sequence length="335" mass="37223">MFNRLIAGIILLSTAGYIFGQTSESAPHRHKPQYNPYSPTVHDPVLAKDGDTYYLYCTGIGIDGFSSTDLKKWKRLGPCLPSLPQWISEALPGAKNHLWAPDIIYHDGVWHLYYACSAFGKNTSVIGHATSPTLDPSSTDYKWTDRGMVIQSVPNRDDWNAIDANIIIDETGTPWMDFGSFWNGMKLVKLTPDMSAVAKPEEWYSIASRPGTTGKNDGAIEAPFIYKHGDWYYLFVSWDYCCRGRDSNYKVAVGRSKNVQGPYVDKNGKDMADGGGSVLVEGDGEKWAGVGHCAAYTIDGNDIFVSHAYDKKTGRSQLLVRPITWSDDGWPQVKL</sequence>
<dbReference type="CDD" id="cd18830">
    <property type="entry name" value="GH43_CjArb43A-like"/>
    <property type="match status" value="1"/>
</dbReference>
<dbReference type="InterPro" id="IPR050727">
    <property type="entry name" value="GH43_arabinanases"/>
</dbReference>
<name>A0ABV4CVG3_9BACT</name>
<dbReference type="Proteomes" id="UP001565200">
    <property type="component" value="Unassembled WGS sequence"/>
</dbReference>
<dbReference type="PIRSF" id="PIRSF026534">
    <property type="entry name" value="Endo_alpha-L-arabinosidase"/>
    <property type="match status" value="1"/>
</dbReference>
<dbReference type="RefSeq" id="WP_121699453.1">
    <property type="nucleotide sequence ID" value="NZ_JBCLPP010000011.1"/>
</dbReference>
<evidence type="ECO:0000256" key="4">
    <source>
        <dbReference type="ARBA" id="ARBA00023295"/>
    </source>
</evidence>
<evidence type="ECO:0000313" key="6">
    <source>
        <dbReference type="EMBL" id="MEY8245007.1"/>
    </source>
</evidence>
<dbReference type="InterPro" id="IPR006710">
    <property type="entry name" value="Glyco_hydro_43"/>
</dbReference>
<comment type="caution">
    <text evidence="6">The sequence shown here is derived from an EMBL/GenBank/DDBJ whole genome shotgun (WGS) entry which is preliminary data.</text>
</comment>